<feature type="transmembrane region" description="Helical" evidence="1">
    <location>
        <begin position="68"/>
        <end position="92"/>
    </location>
</feature>
<accession>A0A9E4N0W8</accession>
<keyword evidence="1" id="KW-0472">Membrane</keyword>
<gene>
    <name evidence="2" type="ORF">JAZ04_12605</name>
</gene>
<proteinExistence type="predicted"/>
<evidence type="ECO:0000313" key="2">
    <source>
        <dbReference type="EMBL" id="MCG7939678.1"/>
    </source>
</evidence>
<reference evidence="2" key="1">
    <citation type="journal article" date="2021" name="Proc. Natl. Acad. Sci. U.S.A.">
        <title>Global biogeography of chemosynthetic symbionts reveals both localized and globally distributed symbiont groups. .</title>
        <authorList>
            <person name="Osvatic J.T."/>
            <person name="Wilkins L.G.E."/>
            <person name="Leibrecht L."/>
            <person name="Leray M."/>
            <person name="Zauner S."/>
            <person name="Polzin J."/>
            <person name="Camacho Y."/>
            <person name="Gros O."/>
            <person name="van Gils J.A."/>
            <person name="Eisen J.A."/>
            <person name="Petersen J.M."/>
            <person name="Yuen B."/>
        </authorList>
    </citation>
    <scope>NUCLEOTIDE SEQUENCE</scope>
    <source>
        <strain evidence="2">MAGL173</strain>
    </source>
</reference>
<dbReference type="AlphaFoldDB" id="A0A9E4N0W8"/>
<evidence type="ECO:0000256" key="1">
    <source>
        <dbReference type="SAM" id="Phobius"/>
    </source>
</evidence>
<protein>
    <submittedName>
        <fullName evidence="2">Paraquat-inducible protein A</fullName>
    </submittedName>
</protein>
<dbReference type="InterPro" id="IPR007498">
    <property type="entry name" value="PqiA-like"/>
</dbReference>
<feature type="transmembrane region" description="Helical" evidence="1">
    <location>
        <begin position="20"/>
        <end position="38"/>
    </location>
</feature>
<comment type="caution">
    <text evidence="2">The sequence shown here is derived from an EMBL/GenBank/DDBJ whole genome shotgun (WGS) entry which is preliminary data.</text>
</comment>
<dbReference type="EMBL" id="JAEPDI010000009">
    <property type="protein sequence ID" value="MCG7939678.1"/>
    <property type="molecule type" value="Genomic_DNA"/>
</dbReference>
<keyword evidence="1" id="KW-0812">Transmembrane</keyword>
<dbReference type="Proteomes" id="UP000886687">
    <property type="component" value="Unassembled WGS sequence"/>
</dbReference>
<sequence>MQVETEPQAVEIPLAAARRLMLLLLVSSGLLIAGLWLPMLTLTKFLLIANSFSVISGVVELYKRDQWFLFVAVGLFSVLLPLFKLVFLFLLLRSRQIGSAHFQRWLKWMHDFGRWAMLDVMVVAVMIVTVKLGVVAEVEIHSGLYLFGAAVLLIMYITHQVVVHFERGQQ</sequence>
<dbReference type="Pfam" id="PF04403">
    <property type="entry name" value="PqiA"/>
    <property type="match status" value="1"/>
</dbReference>
<name>A0A9E4N0W8_9GAMM</name>
<keyword evidence="1" id="KW-1133">Transmembrane helix</keyword>
<evidence type="ECO:0000313" key="3">
    <source>
        <dbReference type="Proteomes" id="UP000886687"/>
    </source>
</evidence>
<organism evidence="2 3">
    <name type="scientific">Candidatus Thiodiazotropha lotti</name>
    <dbReference type="NCBI Taxonomy" id="2792787"/>
    <lineage>
        <taxon>Bacteria</taxon>
        <taxon>Pseudomonadati</taxon>
        <taxon>Pseudomonadota</taxon>
        <taxon>Gammaproteobacteria</taxon>
        <taxon>Chromatiales</taxon>
        <taxon>Sedimenticolaceae</taxon>
        <taxon>Candidatus Thiodiazotropha</taxon>
    </lineage>
</organism>
<feature type="transmembrane region" description="Helical" evidence="1">
    <location>
        <begin position="144"/>
        <end position="165"/>
    </location>
</feature>
<feature type="transmembrane region" description="Helical" evidence="1">
    <location>
        <begin position="112"/>
        <end position="132"/>
    </location>
</feature>